<dbReference type="InterPro" id="IPR027434">
    <property type="entry name" value="Homing_endonucl"/>
</dbReference>
<dbReference type="SUPFAM" id="SSF55608">
    <property type="entry name" value="Homing endonucleases"/>
    <property type="match status" value="2"/>
</dbReference>
<dbReference type="GO" id="GO:0004519">
    <property type="term" value="F:endonuclease activity"/>
    <property type="evidence" value="ECO:0007669"/>
    <property type="project" value="UniProtKB-KW"/>
</dbReference>
<sequence length="407" mass="46465">MLQLMQQTICREFKNCYNNSLLQNTNNVRNIIYSFIVTIFVILNNPQITKARSENFKSEITKFFRLSMWVEISEAIRMLSTCLLISLALRAMKLNKNNRKIFDPVVCLTNDTDINSGCMQPTDTKINTNISINNNNNSSPKFTDGNNANRKAALSLSLLERERAASPLRRRGDAFNEWLAGLIDGDGCFQLSKKGYSSLEIVMELRDKHCLYQIKDKFGGSVKLRAGDNHLRYRLHHKTGMLNLINSINGLIRNPARILQLGKICDNYGIKLIDPKPLTYNNGWFAGFFDSDGSIYMNDKSGQLFITASQKNRFILDALVELYGGTIYPMVKVGAFKWTCFRKDEVLSLVNTYFKANACRSEKKVRLSMANKFYELRALHAHKATPDSVLGKVWKNFTVKWDKVVSK</sequence>
<organism evidence="2">
    <name type="scientific">Morchella brunnea</name>
    <dbReference type="NCBI Taxonomy" id="1174671"/>
    <lineage>
        <taxon>Eukaryota</taxon>
        <taxon>Fungi</taxon>
        <taxon>Dikarya</taxon>
        <taxon>Ascomycota</taxon>
        <taxon>Pezizomycotina</taxon>
        <taxon>Pezizomycetes</taxon>
        <taxon>Pezizales</taxon>
        <taxon>Morchellaceae</taxon>
        <taxon>Morchella</taxon>
    </lineage>
</organism>
<dbReference type="InterPro" id="IPR004860">
    <property type="entry name" value="LAGLIDADG_dom"/>
</dbReference>
<geneLocation type="mitochondrion" evidence="2"/>
<dbReference type="GeneID" id="68665211"/>
<evidence type="ECO:0000313" key="2">
    <source>
        <dbReference type="EMBL" id="UBU98551.1"/>
    </source>
</evidence>
<accession>A0A8K1MHC3</accession>
<dbReference type="PANTHER" id="PTHR37520:SF1">
    <property type="entry name" value="INTRON-ENCODED DNA ENDONUCLEASE AI2A-RELATED"/>
    <property type="match status" value="1"/>
</dbReference>
<name>A0A8K1MHC3_9PEZI</name>
<keyword evidence="2" id="KW-0255">Endonuclease</keyword>
<proteinExistence type="predicted"/>
<keyword evidence="2" id="KW-0378">Hydrolase</keyword>
<dbReference type="Pfam" id="PF00961">
    <property type="entry name" value="LAGLIDADG_1"/>
    <property type="match status" value="1"/>
</dbReference>
<dbReference type="EMBL" id="MW538937">
    <property type="protein sequence ID" value="UBU98551.1"/>
    <property type="molecule type" value="Genomic_DNA"/>
</dbReference>
<dbReference type="RefSeq" id="YP_010218714.1">
    <property type="nucleotide sequence ID" value="NC_058917.1"/>
</dbReference>
<keyword evidence="2" id="KW-0496">Mitochondrion</keyword>
<dbReference type="AlphaFoldDB" id="A0A8K1MHC3"/>
<gene>
    <name evidence="2" type="primary">orf407</name>
</gene>
<reference evidence="2" key="1">
    <citation type="submission" date="2021-01" db="EMBL/GenBank/DDBJ databases">
        <authorList>
            <person name="Sun H.-H."/>
            <person name="Zhang S."/>
            <person name="Zhang Y.-J."/>
        </authorList>
    </citation>
    <scope>NUCLEOTIDE SEQUENCE</scope>
    <source>
        <strain evidence="2">CMM1</strain>
    </source>
</reference>
<dbReference type="Gene3D" id="3.10.28.10">
    <property type="entry name" value="Homing endonucleases"/>
    <property type="match status" value="2"/>
</dbReference>
<feature type="domain" description="Homing endonuclease LAGLIDADG" evidence="1">
    <location>
        <begin position="179"/>
        <end position="251"/>
    </location>
</feature>
<keyword evidence="2" id="KW-0540">Nuclease</keyword>
<evidence type="ECO:0000259" key="1">
    <source>
        <dbReference type="Pfam" id="PF00961"/>
    </source>
</evidence>
<dbReference type="PANTHER" id="PTHR37520">
    <property type="entry name" value="INTRON-ENCODED DNA ENDONUCLEASE AI2A-RELATED"/>
    <property type="match status" value="1"/>
</dbReference>
<protein>
    <submittedName>
        <fullName evidence="2">LAGLIDADG endonuclease</fullName>
    </submittedName>
</protein>